<dbReference type="InterPro" id="IPR006102">
    <property type="entry name" value="Ig-like_GH2"/>
</dbReference>
<evidence type="ECO:0000313" key="5">
    <source>
        <dbReference type="EMBL" id="GMA37652.1"/>
    </source>
</evidence>
<evidence type="ECO:0000259" key="4">
    <source>
        <dbReference type="Pfam" id="PF00703"/>
    </source>
</evidence>
<dbReference type="InterPro" id="IPR036156">
    <property type="entry name" value="Beta-gal/glucu_dom_sf"/>
</dbReference>
<evidence type="ECO:0000313" key="6">
    <source>
        <dbReference type="Proteomes" id="UP001157125"/>
    </source>
</evidence>
<keyword evidence="2" id="KW-0326">Glycosidase</keyword>
<dbReference type="SUPFAM" id="SSF51445">
    <property type="entry name" value="(Trans)glycosidases"/>
    <property type="match status" value="1"/>
</dbReference>
<feature type="domain" description="Glycoside hydrolase family 2 immunoglobulin-like beta-sandwich" evidence="4">
    <location>
        <begin position="9"/>
        <end position="53"/>
    </location>
</feature>
<keyword evidence="2" id="KW-0378">Hydrolase</keyword>
<evidence type="ECO:0000256" key="2">
    <source>
        <dbReference type="ARBA" id="ARBA00023295"/>
    </source>
</evidence>
<comment type="similarity">
    <text evidence="1">Belongs to the glycosyl hydrolase 2 family.</text>
</comment>
<name>A0ABQ6IKH6_9MICO</name>
<keyword evidence="6" id="KW-1185">Reference proteome</keyword>
<dbReference type="Pfam" id="PF00703">
    <property type="entry name" value="Glyco_hydro_2"/>
    <property type="match status" value="1"/>
</dbReference>
<organism evidence="5 6">
    <name type="scientific">Demequina litorisediminis</name>
    <dbReference type="NCBI Taxonomy" id="1849022"/>
    <lineage>
        <taxon>Bacteria</taxon>
        <taxon>Bacillati</taxon>
        <taxon>Actinomycetota</taxon>
        <taxon>Actinomycetes</taxon>
        <taxon>Micrococcales</taxon>
        <taxon>Demequinaceae</taxon>
        <taxon>Demequina</taxon>
    </lineage>
</organism>
<proteinExistence type="inferred from homology"/>
<reference evidence="6" key="1">
    <citation type="journal article" date="2019" name="Int. J. Syst. Evol. Microbiol.">
        <title>The Global Catalogue of Microorganisms (GCM) 10K type strain sequencing project: providing services to taxonomists for standard genome sequencing and annotation.</title>
        <authorList>
            <consortium name="The Broad Institute Genomics Platform"/>
            <consortium name="The Broad Institute Genome Sequencing Center for Infectious Disease"/>
            <person name="Wu L."/>
            <person name="Ma J."/>
        </authorList>
    </citation>
    <scope>NUCLEOTIDE SEQUENCE [LARGE SCALE GENOMIC DNA]</scope>
    <source>
        <strain evidence="6">NBRC 112299</strain>
    </source>
</reference>
<dbReference type="Gene3D" id="3.20.20.80">
    <property type="entry name" value="Glycosidases"/>
    <property type="match status" value="1"/>
</dbReference>
<comment type="caution">
    <text evidence="5">The sequence shown here is derived from an EMBL/GenBank/DDBJ whole genome shotgun (WGS) entry which is preliminary data.</text>
</comment>
<gene>
    <name evidence="5" type="ORF">GCM10025876_38560</name>
</gene>
<protein>
    <recommendedName>
        <fullName evidence="4">Glycoside hydrolase family 2 immunoglobulin-like beta-sandwich domain-containing protein</fullName>
    </recommendedName>
</protein>
<sequence length="212" mass="23007">MTEGVASIDAAVAEARRWDVVGRGEQALYDVELTLLDAAGEALDLVTRRVGFRSVAVVQEPDDAGTSFEIHVNGSRVWARGFNWIPADVLPERIERSHLRHLIEEAVATGANMLRVWGGGVVESDDFYDLCDEPGRDGLAGLLVRLRRLRRRRAPGSTRCAAKWPMPWVAWVTARRSCSGAAATRTCGATRTGAGRRPSAPTVPGASTCITR</sequence>
<evidence type="ECO:0000256" key="3">
    <source>
        <dbReference type="SAM" id="MobiDB-lite"/>
    </source>
</evidence>
<dbReference type="InterPro" id="IPR050887">
    <property type="entry name" value="Beta-mannosidase_GH2"/>
</dbReference>
<dbReference type="EMBL" id="BSUN01000001">
    <property type="protein sequence ID" value="GMA37652.1"/>
    <property type="molecule type" value="Genomic_DNA"/>
</dbReference>
<feature type="compositionally biased region" description="Low complexity" evidence="3">
    <location>
        <begin position="187"/>
        <end position="197"/>
    </location>
</feature>
<feature type="region of interest" description="Disordered" evidence="3">
    <location>
        <begin position="187"/>
        <end position="212"/>
    </location>
</feature>
<dbReference type="RefSeq" id="WP_284329216.1">
    <property type="nucleotide sequence ID" value="NZ_BSUN01000001.1"/>
</dbReference>
<dbReference type="InterPro" id="IPR017853">
    <property type="entry name" value="GH"/>
</dbReference>
<accession>A0ABQ6IKH6</accession>
<evidence type="ECO:0000256" key="1">
    <source>
        <dbReference type="ARBA" id="ARBA00007401"/>
    </source>
</evidence>
<dbReference type="Proteomes" id="UP001157125">
    <property type="component" value="Unassembled WGS sequence"/>
</dbReference>
<dbReference type="SUPFAM" id="SSF49303">
    <property type="entry name" value="beta-Galactosidase/glucuronidase domain"/>
    <property type="match status" value="1"/>
</dbReference>
<dbReference type="PANTHER" id="PTHR43730">
    <property type="entry name" value="BETA-MANNOSIDASE"/>
    <property type="match status" value="1"/>
</dbReference>
<dbReference type="PANTHER" id="PTHR43730:SF1">
    <property type="entry name" value="BETA-MANNOSIDASE"/>
    <property type="match status" value="1"/>
</dbReference>